<dbReference type="GO" id="GO:0000139">
    <property type="term" value="C:Golgi membrane"/>
    <property type="evidence" value="ECO:0007669"/>
    <property type="project" value="UniProtKB-SubCell"/>
</dbReference>
<reference evidence="10 11" key="1">
    <citation type="submission" date="2023-11" db="EMBL/GenBank/DDBJ databases">
        <title>Halocaridina rubra genome assembly.</title>
        <authorList>
            <person name="Smith C."/>
        </authorList>
    </citation>
    <scope>NUCLEOTIDE SEQUENCE [LARGE SCALE GENOMIC DNA]</scope>
    <source>
        <strain evidence="10">EP-1</strain>
        <tissue evidence="10">Whole</tissue>
    </source>
</reference>
<evidence type="ECO:0000256" key="2">
    <source>
        <dbReference type="ARBA" id="ARBA00006339"/>
    </source>
</evidence>
<keyword evidence="9" id="KW-0119">Carbohydrate metabolism</keyword>
<gene>
    <name evidence="10" type="ORF">SK128_014226</name>
</gene>
<evidence type="ECO:0000313" key="10">
    <source>
        <dbReference type="EMBL" id="KAK7077288.1"/>
    </source>
</evidence>
<keyword evidence="3 9" id="KW-0808">Transferase</keyword>
<dbReference type="PANTHER" id="PTHR12137:SF54">
    <property type="entry name" value="CARBOHYDRATE SULFOTRANSFERASE"/>
    <property type="match status" value="1"/>
</dbReference>
<keyword evidence="5" id="KW-1133">Transmembrane helix</keyword>
<dbReference type="GO" id="GO:0016051">
    <property type="term" value="P:carbohydrate biosynthetic process"/>
    <property type="evidence" value="ECO:0007669"/>
    <property type="project" value="InterPro"/>
</dbReference>
<dbReference type="InterPro" id="IPR005331">
    <property type="entry name" value="Sulfotransferase"/>
</dbReference>
<dbReference type="EMBL" id="JAXCGZ010009443">
    <property type="protein sequence ID" value="KAK7077288.1"/>
    <property type="molecule type" value="Genomic_DNA"/>
</dbReference>
<keyword evidence="8 9" id="KW-0325">Glycoprotein</keyword>
<dbReference type="EC" id="2.8.2.-" evidence="9"/>
<dbReference type="GO" id="GO:0008146">
    <property type="term" value="F:sulfotransferase activity"/>
    <property type="evidence" value="ECO:0007669"/>
    <property type="project" value="InterPro"/>
</dbReference>
<comment type="subcellular location">
    <subcellularLocation>
        <location evidence="1 9">Golgi apparatus membrane</location>
        <topology evidence="1 9">Single-pass type II membrane protein</topology>
    </subcellularLocation>
</comment>
<dbReference type="Proteomes" id="UP001381693">
    <property type="component" value="Unassembled WGS sequence"/>
</dbReference>
<evidence type="ECO:0000256" key="1">
    <source>
        <dbReference type="ARBA" id="ARBA00004323"/>
    </source>
</evidence>
<keyword evidence="7" id="KW-0472">Membrane</keyword>
<organism evidence="10 11">
    <name type="scientific">Halocaridina rubra</name>
    <name type="common">Hawaiian red shrimp</name>
    <dbReference type="NCBI Taxonomy" id="373956"/>
    <lineage>
        <taxon>Eukaryota</taxon>
        <taxon>Metazoa</taxon>
        <taxon>Ecdysozoa</taxon>
        <taxon>Arthropoda</taxon>
        <taxon>Crustacea</taxon>
        <taxon>Multicrustacea</taxon>
        <taxon>Malacostraca</taxon>
        <taxon>Eumalacostraca</taxon>
        <taxon>Eucarida</taxon>
        <taxon>Decapoda</taxon>
        <taxon>Pleocyemata</taxon>
        <taxon>Caridea</taxon>
        <taxon>Atyoidea</taxon>
        <taxon>Atyidae</taxon>
        <taxon>Halocaridina</taxon>
    </lineage>
</organism>
<evidence type="ECO:0000256" key="9">
    <source>
        <dbReference type="RuleBase" id="RU364020"/>
    </source>
</evidence>
<comment type="caution">
    <text evidence="10">The sequence shown here is derived from an EMBL/GenBank/DDBJ whole genome shotgun (WGS) entry which is preliminary data.</text>
</comment>
<accession>A0AAN9A788</accession>
<name>A0AAN9A788_HALRR</name>
<evidence type="ECO:0000256" key="5">
    <source>
        <dbReference type="ARBA" id="ARBA00022989"/>
    </source>
</evidence>
<keyword evidence="11" id="KW-1185">Reference proteome</keyword>
<keyword evidence="4" id="KW-0812">Transmembrane</keyword>
<evidence type="ECO:0000256" key="8">
    <source>
        <dbReference type="ARBA" id="ARBA00023180"/>
    </source>
</evidence>
<comment type="similarity">
    <text evidence="2 9">Belongs to the sulfotransferase 2 family.</text>
</comment>
<keyword evidence="6 9" id="KW-0333">Golgi apparatus</keyword>
<evidence type="ECO:0000256" key="6">
    <source>
        <dbReference type="ARBA" id="ARBA00023034"/>
    </source>
</evidence>
<evidence type="ECO:0000256" key="7">
    <source>
        <dbReference type="ARBA" id="ARBA00023136"/>
    </source>
</evidence>
<protein>
    <recommendedName>
        <fullName evidence="9">Carbohydrate sulfotransferase</fullName>
        <ecNumber evidence="9">2.8.2.-</ecNumber>
    </recommendedName>
</protein>
<evidence type="ECO:0000256" key="4">
    <source>
        <dbReference type="ARBA" id="ARBA00022692"/>
    </source>
</evidence>
<keyword evidence="9" id="KW-0735">Signal-anchor</keyword>
<dbReference type="PANTHER" id="PTHR12137">
    <property type="entry name" value="CARBOHYDRATE SULFOTRANSFERASE"/>
    <property type="match status" value="1"/>
</dbReference>
<evidence type="ECO:0000313" key="11">
    <source>
        <dbReference type="Proteomes" id="UP001381693"/>
    </source>
</evidence>
<dbReference type="Pfam" id="PF03567">
    <property type="entry name" value="Sulfotransfer_2"/>
    <property type="match status" value="1"/>
</dbReference>
<proteinExistence type="inferred from homology"/>
<sequence length="350" mass="40895">MNNFAEELVSDQIYSGKSFLSKIRDLLSNFQSQSTSTLAVDVNGFPVGEMQNELFPGLKTEILKELDCKDTGASTNFVYERFRWRRCQLQQICQKLKIHEAIEYTARYRMFYFFDHKTAVCTIPKSASSTWREHLRLVNCGPPHHLPITDDARLKQINNQSVAEILQNLKGLTKIITHHAGMLWPDRFHEFWLPALLVNDLVPQDLRKTFNISWPVPQDIRYKTSVYETLYHRIKPQITFGQFIKLVITSHRDGVANPHWKTYHSQCSPCRMDFNYITKTETLEEDLLFIFAVFGIPADASIVENSSRKSVVPSRDFRHFKWISKALRKSLQQLLMPDIQMFAYKWPKSL</sequence>
<dbReference type="AlphaFoldDB" id="A0AAN9A788"/>
<dbReference type="InterPro" id="IPR018011">
    <property type="entry name" value="Carb_sulfotrans_8-10"/>
</dbReference>
<evidence type="ECO:0000256" key="3">
    <source>
        <dbReference type="ARBA" id="ARBA00022679"/>
    </source>
</evidence>